<feature type="domain" description="Helicase C-terminal" evidence="9">
    <location>
        <begin position="216"/>
        <end position="383"/>
    </location>
</feature>
<dbReference type="Pfam" id="PF03880">
    <property type="entry name" value="DbpA"/>
    <property type="match status" value="1"/>
</dbReference>
<dbReference type="Gene3D" id="3.30.70.330">
    <property type="match status" value="1"/>
</dbReference>
<dbReference type="Proteomes" id="UP001214250">
    <property type="component" value="Chromosome 1"/>
</dbReference>
<dbReference type="InterPro" id="IPR014001">
    <property type="entry name" value="Helicase_ATP-bd"/>
</dbReference>
<feature type="short sequence motif" description="Q motif" evidence="6">
    <location>
        <begin position="4"/>
        <end position="32"/>
    </location>
</feature>
<dbReference type="Pfam" id="PF00270">
    <property type="entry name" value="DEAD"/>
    <property type="match status" value="1"/>
</dbReference>
<evidence type="ECO:0000256" key="1">
    <source>
        <dbReference type="ARBA" id="ARBA00022741"/>
    </source>
</evidence>
<dbReference type="EC" id="3.6.4.13" evidence="11"/>
<dbReference type="InterPro" id="IPR012677">
    <property type="entry name" value="Nucleotide-bd_a/b_plait_sf"/>
</dbReference>
<keyword evidence="12" id="KW-1185">Reference proteome</keyword>
<dbReference type="InterPro" id="IPR005580">
    <property type="entry name" value="DbpA/CsdA_RNA-bd_dom"/>
</dbReference>
<keyword evidence="1 7" id="KW-0547">Nucleotide-binding</keyword>
<dbReference type="PROSITE" id="PS51192">
    <property type="entry name" value="HELICASE_ATP_BIND_1"/>
    <property type="match status" value="1"/>
</dbReference>
<dbReference type="NCBIfam" id="NF008744">
    <property type="entry name" value="PRK11776.1"/>
    <property type="match status" value="1"/>
</dbReference>
<protein>
    <submittedName>
        <fullName evidence="11">ATP-dependent RNA helicase DbpA</fullName>
        <ecNumber evidence="11">3.6.4.13</ecNumber>
    </submittedName>
</protein>
<dbReference type="PROSITE" id="PS51195">
    <property type="entry name" value="Q_MOTIF"/>
    <property type="match status" value="1"/>
</dbReference>
<evidence type="ECO:0000259" key="8">
    <source>
        <dbReference type="PROSITE" id="PS51192"/>
    </source>
</evidence>
<dbReference type="SMART" id="SM00490">
    <property type="entry name" value="HELICc"/>
    <property type="match status" value="1"/>
</dbReference>
<dbReference type="PANTHER" id="PTHR47959:SF1">
    <property type="entry name" value="ATP-DEPENDENT RNA HELICASE DBPA"/>
    <property type="match status" value="1"/>
</dbReference>
<keyword evidence="4 7" id="KW-0067">ATP-binding</keyword>
<dbReference type="SMART" id="SM00487">
    <property type="entry name" value="DEXDc"/>
    <property type="match status" value="1"/>
</dbReference>
<dbReference type="PROSITE" id="PS51194">
    <property type="entry name" value="HELICASE_CTER"/>
    <property type="match status" value="1"/>
</dbReference>
<dbReference type="InterPro" id="IPR001650">
    <property type="entry name" value="Helicase_C-like"/>
</dbReference>
<dbReference type="InterPro" id="IPR000629">
    <property type="entry name" value="RNA-helicase_DEAD-box_CS"/>
</dbReference>
<dbReference type="GO" id="GO:0003724">
    <property type="term" value="F:RNA helicase activity"/>
    <property type="evidence" value="ECO:0007669"/>
    <property type="project" value="UniProtKB-EC"/>
</dbReference>
<organism evidence="11 12">
    <name type="scientific">Lentisphaera profundi</name>
    <dbReference type="NCBI Taxonomy" id="1658616"/>
    <lineage>
        <taxon>Bacteria</taxon>
        <taxon>Pseudomonadati</taxon>
        <taxon>Lentisphaerota</taxon>
        <taxon>Lentisphaeria</taxon>
        <taxon>Lentisphaerales</taxon>
        <taxon>Lentisphaeraceae</taxon>
        <taxon>Lentisphaera</taxon>
    </lineage>
</organism>
<comment type="similarity">
    <text evidence="5 7">Belongs to the DEAD box helicase family.</text>
</comment>
<keyword evidence="3 7" id="KW-0347">Helicase</keyword>
<dbReference type="InterPro" id="IPR050079">
    <property type="entry name" value="DEAD_box_RNA_helicase"/>
</dbReference>
<keyword evidence="2 7" id="KW-0378">Hydrolase</keyword>
<dbReference type="CDD" id="cd18787">
    <property type="entry name" value="SF2_C_DEAD"/>
    <property type="match status" value="1"/>
</dbReference>
<feature type="domain" description="Helicase ATP-binding" evidence="8">
    <location>
        <begin position="35"/>
        <end position="206"/>
    </location>
</feature>
<dbReference type="PANTHER" id="PTHR47959">
    <property type="entry name" value="ATP-DEPENDENT RNA HELICASE RHLE-RELATED"/>
    <property type="match status" value="1"/>
</dbReference>
<name>A0ABY7VR31_9BACT</name>
<dbReference type="RefSeq" id="WP_274150389.1">
    <property type="nucleotide sequence ID" value="NZ_CP117811.1"/>
</dbReference>
<gene>
    <name evidence="11" type="primary">dbpA</name>
    <name evidence="11" type="ORF">PQO03_11410</name>
</gene>
<dbReference type="PROSITE" id="PS00039">
    <property type="entry name" value="DEAD_ATP_HELICASE"/>
    <property type="match status" value="1"/>
</dbReference>
<feature type="domain" description="DEAD-box RNA helicase Q" evidence="10">
    <location>
        <begin position="4"/>
        <end position="32"/>
    </location>
</feature>
<evidence type="ECO:0000256" key="5">
    <source>
        <dbReference type="ARBA" id="ARBA00038437"/>
    </source>
</evidence>
<evidence type="ECO:0000256" key="2">
    <source>
        <dbReference type="ARBA" id="ARBA00022801"/>
    </source>
</evidence>
<evidence type="ECO:0000259" key="10">
    <source>
        <dbReference type="PROSITE" id="PS51195"/>
    </source>
</evidence>
<accession>A0ABY7VR31</accession>
<dbReference type="InterPro" id="IPR027417">
    <property type="entry name" value="P-loop_NTPase"/>
</dbReference>
<dbReference type="CDD" id="cd00268">
    <property type="entry name" value="DEADc"/>
    <property type="match status" value="1"/>
</dbReference>
<evidence type="ECO:0000256" key="6">
    <source>
        <dbReference type="PROSITE-ProRule" id="PRU00552"/>
    </source>
</evidence>
<evidence type="ECO:0000256" key="4">
    <source>
        <dbReference type="ARBA" id="ARBA00022840"/>
    </source>
</evidence>
<dbReference type="InterPro" id="IPR044742">
    <property type="entry name" value="DEAD/DEAH_RhlB"/>
</dbReference>
<dbReference type="Pfam" id="PF00271">
    <property type="entry name" value="Helicase_C"/>
    <property type="match status" value="1"/>
</dbReference>
<dbReference type="InterPro" id="IPR011545">
    <property type="entry name" value="DEAD/DEAH_box_helicase_dom"/>
</dbReference>
<evidence type="ECO:0000313" key="12">
    <source>
        <dbReference type="Proteomes" id="UP001214250"/>
    </source>
</evidence>
<proteinExistence type="inferred from homology"/>
<dbReference type="Gene3D" id="3.40.50.300">
    <property type="entry name" value="P-loop containing nucleotide triphosphate hydrolases"/>
    <property type="match status" value="2"/>
</dbReference>
<evidence type="ECO:0000313" key="11">
    <source>
        <dbReference type="EMBL" id="WDE96316.1"/>
    </source>
</evidence>
<dbReference type="SUPFAM" id="SSF52540">
    <property type="entry name" value="P-loop containing nucleoside triphosphate hydrolases"/>
    <property type="match status" value="1"/>
</dbReference>
<dbReference type="EMBL" id="CP117811">
    <property type="protein sequence ID" value="WDE96316.1"/>
    <property type="molecule type" value="Genomic_DNA"/>
</dbReference>
<sequence>MTDLKFSTLPLASELLDNIDSLGYEKMTPIQAQSLPSILEGKDLIAQAMTGSGKTAAFGLGILAGLDLQKSDVQALILCPTRELADQVSKAIRQLARMMPNIKLLTLCGGALYKPQVKSLSYGAHIVVGTPGRINKHLRKENLDLANLSILVLDEADRMLEMGFQEELDAVFDAAPKSRQTLLFSATYPKRIESISQKIMNDPLMIQLEQKHDSSSIKQSFYKVKDEDQRLHALFLLLLEHKPESAVVFCATKLEAQELRDDLIDEGFQAMALHGDLEQRDRDETLVRFANKSIAILVATDVAARGLDIDSIDAVFNYHVSRDFEVHVHRVGRTGRAGKSGIACSLYSSKESHKMSLLEKYLDIEITNDKLPNEDVLDQKRWQAPMSTLKIKSGKKQKLRPGNILGALTGEGGLTGEQVGKIHIFDHHAFVSVNREKVRLALKKLEEEKWKGRTLQAFLLRD</sequence>
<evidence type="ECO:0000256" key="3">
    <source>
        <dbReference type="ARBA" id="ARBA00022806"/>
    </source>
</evidence>
<evidence type="ECO:0000259" key="9">
    <source>
        <dbReference type="PROSITE" id="PS51194"/>
    </source>
</evidence>
<evidence type="ECO:0000256" key="7">
    <source>
        <dbReference type="RuleBase" id="RU000492"/>
    </source>
</evidence>
<dbReference type="GO" id="GO:0016787">
    <property type="term" value="F:hydrolase activity"/>
    <property type="evidence" value="ECO:0007669"/>
    <property type="project" value="UniProtKB-KW"/>
</dbReference>
<reference evidence="11 12" key="1">
    <citation type="submission" date="2023-02" db="EMBL/GenBank/DDBJ databases">
        <title>Genome sequence of Lentisphaera profundi SAORIC-696.</title>
        <authorList>
            <person name="Kim e."/>
            <person name="Cho J.-C."/>
            <person name="Choi A."/>
            <person name="Kang I."/>
        </authorList>
    </citation>
    <scope>NUCLEOTIDE SEQUENCE [LARGE SCALE GENOMIC DNA]</scope>
    <source>
        <strain evidence="11 12">SAORIC-696</strain>
    </source>
</reference>
<dbReference type="InterPro" id="IPR014014">
    <property type="entry name" value="RNA_helicase_DEAD_Q_motif"/>
</dbReference>